<accession>A0A0C1MSD6</accession>
<dbReference type="SUPFAM" id="SSF56349">
    <property type="entry name" value="DNA breaking-rejoining enzymes"/>
    <property type="match status" value="1"/>
</dbReference>
<evidence type="ECO:0000256" key="4">
    <source>
        <dbReference type="PROSITE-ProRule" id="PRU01248"/>
    </source>
</evidence>
<dbReference type="PROSITE" id="PS51898">
    <property type="entry name" value="TYR_RECOMBINASE"/>
    <property type="match status" value="1"/>
</dbReference>
<dbReference type="Gene3D" id="1.10.150.130">
    <property type="match status" value="1"/>
</dbReference>
<keyword evidence="2 4" id="KW-0238">DNA-binding</keyword>
<keyword evidence="8" id="KW-1185">Reference proteome</keyword>
<dbReference type="GO" id="GO:0006310">
    <property type="term" value="P:DNA recombination"/>
    <property type="evidence" value="ECO:0007669"/>
    <property type="project" value="UniProtKB-KW"/>
</dbReference>
<evidence type="ECO:0000256" key="3">
    <source>
        <dbReference type="ARBA" id="ARBA00023172"/>
    </source>
</evidence>
<dbReference type="GO" id="GO:0003677">
    <property type="term" value="F:DNA binding"/>
    <property type="evidence" value="ECO:0007669"/>
    <property type="project" value="UniProtKB-UniRule"/>
</dbReference>
<dbReference type="InterPro" id="IPR044068">
    <property type="entry name" value="CB"/>
</dbReference>
<comment type="caution">
    <text evidence="7">The sequence shown here is derived from an EMBL/GenBank/DDBJ whole genome shotgun (WGS) entry which is preliminary data.</text>
</comment>
<dbReference type="InterPro" id="IPR013762">
    <property type="entry name" value="Integrase-like_cat_sf"/>
</dbReference>
<dbReference type="InterPro" id="IPR002104">
    <property type="entry name" value="Integrase_catalytic"/>
</dbReference>
<evidence type="ECO:0000259" key="6">
    <source>
        <dbReference type="PROSITE" id="PS51900"/>
    </source>
</evidence>
<evidence type="ECO:0000256" key="1">
    <source>
        <dbReference type="ARBA" id="ARBA00022908"/>
    </source>
</evidence>
<dbReference type="Pfam" id="PF00589">
    <property type="entry name" value="Phage_integrase"/>
    <property type="match status" value="1"/>
</dbReference>
<name>A0A0C1MSD6_9RICK</name>
<evidence type="ECO:0000313" key="8">
    <source>
        <dbReference type="Proteomes" id="UP000031258"/>
    </source>
</evidence>
<dbReference type="STRING" id="86105.NF27_EY00580"/>
<dbReference type="Proteomes" id="UP000031258">
    <property type="component" value="Unassembled WGS sequence"/>
</dbReference>
<proteinExistence type="predicted"/>
<evidence type="ECO:0000313" key="7">
    <source>
        <dbReference type="EMBL" id="KIE04962.1"/>
    </source>
</evidence>
<protein>
    <submittedName>
        <fullName evidence="7">Tyrosine recombinase XerC</fullName>
    </submittedName>
</protein>
<dbReference type="PANTHER" id="PTHR30349:SF90">
    <property type="entry name" value="TYROSINE RECOMBINASE XERD"/>
    <property type="match status" value="1"/>
</dbReference>
<dbReference type="SUPFAM" id="SSF47823">
    <property type="entry name" value="lambda integrase-like, N-terminal domain"/>
    <property type="match status" value="1"/>
</dbReference>
<dbReference type="PANTHER" id="PTHR30349">
    <property type="entry name" value="PHAGE INTEGRASE-RELATED"/>
    <property type="match status" value="1"/>
</dbReference>
<dbReference type="InterPro" id="IPR010998">
    <property type="entry name" value="Integrase_recombinase_N"/>
</dbReference>
<keyword evidence="3" id="KW-0233">DNA recombination</keyword>
<dbReference type="PATRIC" id="fig|86105.3.peg.1125"/>
<dbReference type="Gene3D" id="1.10.443.10">
    <property type="entry name" value="Intergrase catalytic core"/>
    <property type="match status" value="1"/>
</dbReference>
<feature type="domain" description="Core-binding (CB)" evidence="6">
    <location>
        <begin position="16"/>
        <end position="108"/>
    </location>
</feature>
<dbReference type="EMBL" id="JSWE01000124">
    <property type="protein sequence ID" value="KIE04962.1"/>
    <property type="molecule type" value="Genomic_DNA"/>
</dbReference>
<keyword evidence="1" id="KW-0229">DNA integration</keyword>
<dbReference type="PROSITE" id="PS51900">
    <property type="entry name" value="CB"/>
    <property type="match status" value="1"/>
</dbReference>
<dbReference type="GO" id="GO:0015074">
    <property type="term" value="P:DNA integration"/>
    <property type="evidence" value="ECO:0007669"/>
    <property type="project" value="UniProtKB-KW"/>
</dbReference>
<organism evidence="7 8">
    <name type="scientific">Candidatus Jidaibacter acanthamoebae</name>
    <dbReference type="NCBI Taxonomy" id="86105"/>
    <lineage>
        <taxon>Bacteria</taxon>
        <taxon>Pseudomonadati</taxon>
        <taxon>Pseudomonadota</taxon>
        <taxon>Alphaproteobacteria</taxon>
        <taxon>Rickettsiales</taxon>
        <taxon>Candidatus Midichloriaceae</taxon>
        <taxon>Candidatus Jidaibacter</taxon>
    </lineage>
</organism>
<reference evidence="7 8" key="1">
    <citation type="submission" date="2014-11" db="EMBL/GenBank/DDBJ databases">
        <title>A Rickettsiales Symbiont of Amoebae With Ancient Features.</title>
        <authorList>
            <person name="Schulz F."/>
            <person name="Martijn J."/>
            <person name="Wascher F."/>
            <person name="Kostanjsek R."/>
            <person name="Ettema T.J."/>
            <person name="Horn M."/>
        </authorList>
    </citation>
    <scope>NUCLEOTIDE SEQUENCE [LARGE SCALE GENOMIC DNA]</scope>
    <source>
        <strain evidence="7 8">UWC36</strain>
    </source>
</reference>
<dbReference type="InterPro" id="IPR004107">
    <property type="entry name" value="Integrase_SAM-like_N"/>
</dbReference>
<dbReference type="InterPro" id="IPR011010">
    <property type="entry name" value="DNA_brk_join_enz"/>
</dbReference>
<dbReference type="Pfam" id="PF02899">
    <property type="entry name" value="Phage_int_SAM_1"/>
    <property type="match status" value="1"/>
</dbReference>
<gene>
    <name evidence="7" type="primary">xerC_2</name>
    <name evidence="7" type="ORF">NF27_EY00580</name>
</gene>
<dbReference type="InterPro" id="IPR050090">
    <property type="entry name" value="Tyrosine_recombinase_XerCD"/>
</dbReference>
<dbReference type="AlphaFoldDB" id="A0A0C1MSD6"/>
<evidence type="ECO:0000259" key="5">
    <source>
        <dbReference type="PROSITE" id="PS51898"/>
    </source>
</evidence>
<feature type="domain" description="Tyr recombinase" evidence="5">
    <location>
        <begin position="129"/>
        <end position="312"/>
    </location>
</feature>
<sequence length="324" mass="36710">MDNKKTYQIMSILISTELKSIVKDWISYLSNIKKYSKHTCNAYVTDLFYFISFISSYNGGEQVDLKLISALEVQDFRAWLAGRKNKDLKATSNARALSTLRAFYKYLSNQKIIDNKNIFNIKINKVNKPLPKALLPKSAVEATKIIEILAKKDWVGARDTAILLLLYGAGLRISEVLSLKLCNIPKNSNEMLFIKGKGKKERLVPLLPKILDAINHYIKHCPYDTSENEIFRGANGGVLNPDVFRETIRSLKNTLGLPHYTSPHAFRHSFATHLLGSGGDLRTIQELLGHQSLSTTQRYTKVDAENMINAYKMFHPRSKEVKGS</sequence>
<evidence type="ECO:0000256" key="2">
    <source>
        <dbReference type="ARBA" id="ARBA00023125"/>
    </source>
</evidence>